<gene>
    <name evidence="2" type="ORF">ERX37_09520</name>
</gene>
<reference evidence="2 3" key="1">
    <citation type="submission" date="2019-01" db="EMBL/GenBank/DDBJ databases">
        <title>Draft genome sequences of the type strains of six Macrococcus species.</title>
        <authorList>
            <person name="Mazhar S."/>
            <person name="Altermann E."/>
            <person name="Hill C."/>
            <person name="Mcauliffe O."/>
        </authorList>
    </citation>
    <scope>NUCLEOTIDE SEQUENCE [LARGE SCALE GENOMIC DNA]</scope>
    <source>
        <strain evidence="2 3">CCM4809</strain>
    </source>
</reference>
<dbReference type="EMBL" id="SCWE01000004">
    <property type="protein sequence ID" value="TDM01341.1"/>
    <property type="molecule type" value="Genomic_DNA"/>
</dbReference>
<name>A0A4R6BIM6_9STAP</name>
<evidence type="ECO:0000259" key="1">
    <source>
        <dbReference type="Pfam" id="PF00496"/>
    </source>
</evidence>
<dbReference type="AlphaFoldDB" id="A0A4R6BIM6"/>
<dbReference type="SUPFAM" id="SSF53850">
    <property type="entry name" value="Periplasmic binding protein-like II"/>
    <property type="match status" value="1"/>
</dbReference>
<keyword evidence="3" id="KW-1185">Reference proteome</keyword>
<dbReference type="PANTHER" id="PTHR30290">
    <property type="entry name" value="PERIPLASMIC BINDING COMPONENT OF ABC TRANSPORTER"/>
    <property type="match status" value="1"/>
</dbReference>
<dbReference type="Gene3D" id="3.40.190.10">
    <property type="entry name" value="Periplasmic binding protein-like II"/>
    <property type="match status" value="1"/>
</dbReference>
<dbReference type="InterPro" id="IPR039424">
    <property type="entry name" value="SBP_5"/>
</dbReference>
<protein>
    <recommendedName>
        <fullName evidence="1">Solute-binding protein family 5 domain-containing protein</fullName>
    </recommendedName>
</protein>
<dbReference type="GO" id="GO:0015833">
    <property type="term" value="P:peptide transport"/>
    <property type="evidence" value="ECO:0007669"/>
    <property type="project" value="TreeGrafter"/>
</dbReference>
<sequence length="531" mass="63181">MEPLLLSFYNLSAPLINQKLISEQLNISQKHLARSLKRWQAHQFLSYTSGRGRGHMTEIEWHLNIDHLYFQKVTTAFKREPLDEVVHYLTWKWSESSKQSLLLQANQLLGIDRKESDKLIIKKRYAPLTLNPLETRDINSFNILSNIYDTLVAYKDGTYHYKIAHRIDVTETEAIIYLRKNIQFHDGQIVTAEDVCHCLQTAQSSVHMHGLLHCINSIEIINPHQMKMTYTECPYLLDILCTLNLSIYKVENGRYIGTGPFYIDKNTETYSLLKAFDYYYGYRPFLDEVEMLYIPEQTYDEFSLQSNGQYAPYTVRDGFYYMLSLRNNHLTNAQQETIHYIMQTYLRQTTERKNIAKSAPAVLSYSRYFRHQPELLENFTVRFVYPSYIRKLMNDVKHLLKRYNIQVELIPVTIDDALHSQLDYKGDYYIHGAFLNGAEHYEYFSFLFQNNATQYHLFAQYPRLTTIYHHYLKSPVSRWSRLNRIVDRELERRHLLIPLFNNQKTVYIPHNLRNARIVLHGFYNWSEVYIE</sequence>
<feature type="domain" description="Solute-binding protein family 5" evidence="1">
    <location>
        <begin position="172"/>
        <end position="310"/>
    </location>
</feature>
<organism evidence="2 3">
    <name type="scientific">Macrococcus hajekii</name>
    <dbReference type="NCBI Taxonomy" id="198482"/>
    <lineage>
        <taxon>Bacteria</taxon>
        <taxon>Bacillati</taxon>
        <taxon>Bacillota</taxon>
        <taxon>Bacilli</taxon>
        <taxon>Bacillales</taxon>
        <taxon>Staphylococcaceae</taxon>
        <taxon>Macrococcus</taxon>
    </lineage>
</organism>
<proteinExistence type="predicted"/>
<accession>A0A4R6BIM6</accession>
<dbReference type="Pfam" id="PF00496">
    <property type="entry name" value="SBP_bac_5"/>
    <property type="match status" value="1"/>
</dbReference>
<comment type="caution">
    <text evidence="2">The sequence shown here is derived from an EMBL/GenBank/DDBJ whole genome shotgun (WGS) entry which is preliminary data.</text>
</comment>
<dbReference type="Proteomes" id="UP000295328">
    <property type="component" value="Unassembled WGS sequence"/>
</dbReference>
<evidence type="ECO:0000313" key="3">
    <source>
        <dbReference type="Proteomes" id="UP000295328"/>
    </source>
</evidence>
<dbReference type="InterPro" id="IPR000914">
    <property type="entry name" value="SBP_5_dom"/>
</dbReference>
<evidence type="ECO:0000313" key="2">
    <source>
        <dbReference type="EMBL" id="TDM01341.1"/>
    </source>
</evidence>
<dbReference type="OrthoDB" id="5894719at2"/>
<dbReference type="PANTHER" id="PTHR30290:SF72">
    <property type="entry name" value="HTH-TYPE TRANSCRIPTIONAL REGULATOR SGRR"/>
    <property type="match status" value="1"/>
</dbReference>
<dbReference type="RefSeq" id="WP_133430444.1">
    <property type="nucleotide sequence ID" value="NZ_BMCC01000004.1"/>
</dbReference>
<dbReference type="GO" id="GO:1904680">
    <property type="term" value="F:peptide transmembrane transporter activity"/>
    <property type="evidence" value="ECO:0007669"/>
    <property type="project" value="TreeGrafter"/>
</dbReference>